<gene>
    <name evidence="3" type="ORF">A2Z11_01900</name>
</gene>
<sequence length="91" mass="10800">MSKFYYVYVLFSEKDKNLYTGSTSDLKKRITKHNSGLVKATKTRVPVKLIFYEAYKNKFDALRREDYFKTTKGGRSLKQMLKEFFRSNMSS</sequence>
<accession>A0A1G1WGX8</accession>
<dbReference type="Proteomes" id="UP000176389">
    <property type="component" value="Unassembled WGS sequence"/>
</dbReference>
<dbReference type="AlphaFoldDB" id="A0A1G1WGX8"/>
<proteinExistence type="inferred from homology"/>
<evidence type="ECO:0000313" key="3">
    <source>
        <dbReference type="EMBL" id="OGY26690.1"/>
    </source>
</evidence>
<dbReference type="SUPFAM" id="SSF82771">
    <property type="entry name" value="GIY-YIG endonuclease"/>
    <property type="match status" value="1"/>
</dbReference>
<reference evidence="3 4" key="1">
    <citation type="journal article" date="2016" name="Nat. Commun.">
        <title>Thousands of microbial genomes shed light on interconnected biogeochemical processes in an aquifer system.</title>
        <authorList>
            <person name="Anantharaman K."/>
            <person name="Brown C.T."/>
            <person name="Hug L.A."/>
            <person name="Sharon I."/>
            <person name="Castelle C.J."/>
            <person name="Probst A.J."/>
            <person name="Thomas B.C."/>
            <person name="Singh A."/>
            <person name="Wilkins M.J."/>
            <person name="Karaoz U."/>
            <person name="Brodie E.L."/>
            <person name="Williams K.H."/>
            <person name="Hubbard S.S."/>
            <person name="Banfield J.F."/>
        </authorList>
    </citation>
    <scope>NUCLEOTIDE SEQUENCE [LARGE SCALE GENOMIC DNA]</scope>
</reference>
<dbReference type="PANTHER" id="PTHR34477">
    <property type="entry name" value="UPF0213 PROTEIN YHBQ"/>
    <property type="match status" value="1"/>
</dbReference>
<comment type="caution">
    <text evidence="3">The sequence shown here is derived from an EMBL/GenBank/DDBJ whole genome shotgun (WGS) entry which is preliminary data.</text>
</comment>
<feature type="domain" description="GIY-YIG" evidence="2">
    <location>
        <begin position="3"/>
        <end position="80"/>
    </location>
</feature>
<evidence type="ECO:0000259" key="2">
    <source>
        <dbReference type="PROSITE" id="PS50164"/>
    </source>
</evidence>
<dbReference type="InterPro" id="IPR035901">
    <property type="entry name" value="GIY-YIG_endonuc_sf"/>
</dbReference>
<dbReference type="InterPro" id="IPR000305">
    <property type="entry name" value="GIY-YIG_endonuc"/>
</dbReference>
<organism evidence="3 4">
    <name type="scientific">Candidatus Woykebacteria bacterium RBG_16_43_9</name>
    <dbReference type="NCBI Taxonomy" id="1802596"/>
    <lineage>
        <taxon>Bacteria</taxon>
        <taxon>Candidatus Woykeibacteriota</taxon>
    </lineage>
</organism>
<protein>
    <submittedName>
        <fullName evidence="3">Excinuclease ABC subunit C</fullName>
    </submittedName>
</protein>
<name>A0A1G1WGX8_9BACT</name>
<dbReference type="Gene3D" id="3.40.1440.10">
    <property type="entry name" value="GIY-YIG endonuclease"/>
    <property type="match status" value="1"/>
</dbReference>
<dbReference type="InterPro" id="IPR050190">
    <property type="entry name" value="UPF0213_domain"/>
</dbReference>
<evidence type="ECO:0000313" key="4">
    <source>
        <dbReference type="Proteomes" id="UP000176389"/>
    </source>
</evidence>
<dbReference type="Pfam" id="PF01541">
    <property type="entry name" value="GIY-YIG"/>
    <property type="match status" value="1"/>
</dbReference>
<dbReference type="CDD" id="cd10449">
    <property type="entry name" value="GIY-YIG_SLX1_like"/>
    <property type="match status" value="1"/>
</dbReference>
<dbReference type="EMBL" id="MHCS01000014">
    <property type="protein sequence ID" value="OGY26690.1"/>
    <property type="molecule type" value="Genomic_DNA"/>
</dbReference>
<evidence type="ECO:0000256" key="1">
    <source>
        <dbReference type="ARBA" id="ARBA00007435"/>
    </source>
</evidence>
<dbReference type="PROSITE" id="PS50164">
    <property type="entry name" value="GIY_YIG"/>
    <property type="match status" value="1"/>
</dbReference>
<dbReference type="PANTHER" id="PTHR34477:SF1">
    <property type="entry name" value="UPF0213 PROTEIN YHBQ"/>
    <property type="match status" value="1"/>
</dbReference>
<comment type="similarity">
    <text evidence="1">Belongs to the UPF0213 family.</text>
</comment>